<dbReference type="Pfam" id="PF19688">
    <property type="entry name" value="DUF6189"/>
    <property type="match status" value="1"/>
</dbReference>
<protein>
    <submittedName>
        <fullName evidence="1">Uncharacterized protein</fullName>
    </submittedName>
</protein>
<accession>A0A370H5W9</accession>
<organism evidence="1 2">
    <name type="scientific">Nocardia mexicana</name>
    <dbReference type="NCBI Taxonomy" id="279262"/>
    <lineage>
        <taxon>Bacteria</taxon>
        <taxon>Bacillati</taxon>
        <taxon>Actinomycetota</taxon>
        <taxon>Actinomycetes</taxon>
        <taxon>Mycobacteriales</taxon>
        <taxon>Nocardiaceae</taxon>
        <taxon>Nocardia</taxon>
    </lineage>
</organism>
<dbReference type="InterPro" id="IPR045686">
    <property type="entry name" value="DUF6189"/>
</dbReference>
<sequence>MELDEFITTSESVIERLVDSLGDDPLLRRYADSILGNSGAGEWQIALEDLVALLRQHRIPVTAADVNDLDVVFGYLSRSASAEVSSRARASLDNDVSKLVVT</sequence>
<dbReference type="Proteomes" id="UP000255355">
    <property type="component" value="Unassembled WGS sequence"/>
</dbReference>
<proteinExistence type="predicted"/>
<reference evidence="1 2" key="1">
    <citation type="submission" date="2018-07" db="EMBL/GenBank/DDBJ databases">
        <title>Genomic Encyclopedia of Type Strains, Phase IV (KMG-IV): sequencing the most valuable type-strain genomes for metagenomic binning, comparative biology and taxonomic classification.</title>
        <authorList>
            <person name="Goeker M."/>
        </authorList>
    </citation>
    <scope>NUCLEOTIDE SEQUENCE [LARGE SCALE GENOMIC DNA]</scope>
    <source>
        <strain evidence="1 2">DSM 44952</strain>
    </source>
</reference>
<keyword evidence="2" id="KW-1185">Reference proteome</keyword>
<evidence type="ECO:0000313" key="2">
    <source>
        <dbReference type="Proteomes" id="UP000255355"/>
    </source>
</evidence>
<gene>
    <name evidence="1" type="ORF">DFR68_105636</name>
</gene>
<dbReference type="EMBL" id="QQAZ01000005">
    <property type="protein sequence ID" value="RDI51158.1"/>
    <property type="molecule type" value="Genomic_DNA"/>
</dbReference>
<comment type="caution">
    <text evidence="1">The sequence shown here is derived from an EMBL/GenBank/DDBJ whole genome shotgun (WGS) entry which is preliminary data.</text>
</comment>
<name>A0A370H5W9_9NOCA</name>
<dbReference type="AlphaFoldDB" id="A0A370H5W9"/>
<evidence type="ECO:0000313" key="1">
    <source>
        <dbReference type="EMBL" id="RDI51158.1"/>
    </source>
</evidence>